<proteinExistence type="predicted"/>
<dbReference type="AlphaFoldDB" id="A0A0W1KL79"/>
<accession>A0A0W1KL79</accession>
<feature type="transmembrane region" description="Helical" evidence="1">
    <location>
        <begin position="107"/>
        <end position="128"/>
    </location>
</feature>
<dbReference type="RefSeq" id="WP_062613493.1">
    <property type="nucleotide sequence ID" value="NZ_CALTZF010000024.1"/>
</dbReference>
<dbReference type="GO" id="GO:0016020">
    <property type="term" value="C:membrane"/>
    <property type="evidence" value="ECO:0007669"/>
    <property type="project" value="InterPro"/>
</dbReference>
<name>A0A0W1KL79_9ACTO</name>
<evidence type="ECO:0008006" key="4">
    <source>
        <dbReference type="Google" id="ProtNLM"/>
    </source>
</evidence>
<keyword evidence="1" id="KW-1133">Transmembrane helix</keyword>
<reference evidence="2 3" key="1">
    <citation type="submission" date="2015-11" db="EMBL/GenBank/DDBJ databases">
        <title>Draft Genome Sequence of the Type Strain Trueperella bernardiae LCDC 89-0504T, Isolated from Blood Culture.</title>
        <authorList>
            <person name="Bernier A.-M."/>
            <person name="Bernard K."/>
        </authorList>
    </citation>
    <scope>NUCLEOTIDE SEQUENCE [LARGE SCALE GENOMIC DNA]</scope>
    <source>
        <strain evidence="2 3">LCDC 89-0504</strain>
    </source>
</reference>
<dbReference type="EMBL" id="LNIZ01000003">
    <property type="protein sequence ID" value="KTF04413.1"/>
    <property type="molecule type" value="Genomic_DNA"/>
</dbReference>
<dbReference type="CDD" id="cd03498">
    <property type="entry name" value="SQR_TypeB_2_TM"/>
    <property type="match status" value="1"/>
</dbReference>
<gene>
    <name evidence="2" type="ORF">AQZ59_00936</name>
</gene>
<evidence type="ECO:0000313" key="3">
    <source>
        <dbReference type="Proteomes" id="UP000054404"/>
    </source>
</evidence>
<dbReference type="OrthoDB" id="9788081at2"/>
<dbReference type="NCBIfam" id="TIGR02046">
    <property type="entry name" value="sdhC_b558_fam"/>
    <property type="match status" value="1"/>
</dbReference>
<comment type="caution">
    <text evidence="2">The sequence shown here is derived from an EMBL/GenBank/DDBJ whole genome shotgun (WGS) entry which is preliminary data.</text>
</comment>
<dbReference type="InterPro" id="IPR011138">
    <property type="entry name" value="Cytochrome_b-558"/>
</dbReference>
<keyword evidence="3" id="KW-1185">Reference proteome</keyword>
<protein>
    <recommendedName>
        <fullName evidence="4">Succinate dehydrogenase/Fumarate reductase transmembrane subunit</fullName>
    </recommendedName>
</protein>
<keyword evidence="1" id="KW-0472">Membrane</keyword>
<feature type="transmembrane region" description="Helical" evidence="1">
    <location>
        <begin position="201"/>
        <end position="224"/>
    </location>
</feature>
<dbReference type="Gene3D" id="1.20.1300.10">
    <property type="entry name" value="Fumarate reductase/succinate dehydrogenase, transmembrane subunit"/>
    <property type="match status" value="1"/>
</dbReference>
<evidence type="ECO:0000313" key="2">
    <source>
        <dbReference type="EMBL" id="KTF04413.1"/>
    </source>
</evidence>
<feature type="transmembrane region" description="Helical" evidence="1">
    <location>
        <begin position="166"/>
        <end position="189"/>
    </location>
</feature>
<feature type="transmembrane region" description="Helical" evidence="1">
    <location>
        <begin position="9"/>
        <end position="31"/>
    </location>
</feature>
<organism evidence="2 3">
    <name type="scientific">Trueperella bernardiae</name>
    <dbReference type="NCBI Taxonomy" id="59561"/>
    <lineage>
        <taxon>Bacteria</taxon>
        <taxon>Bacillati</taxon>
        <taxon>Actinomycetota</taxon>
        <taxon>Actinomycetes</taxon>
        <taxon>Actinomycetales</taxon>
        <taxon>Actinomycetaceae</taxon>
        <taxon>Trueperella</taxon>
    </lineage>
</organism>
<dbReference type="STRING" id="59561.AQZ59_00936"/>
<feature type="transmembrane region" description="Helical" evidence="1">
    <location>
        <begin position="65"/>
        <end position="87"/>
    </location>
</feature>
<keyword evidence="1" id="KW-0812">Transmembrane</keyword>
<dbReference type="InterPro" id="IPR034804">
    <property type="entry name" value="SQR/QFR_C/D"/>
</dbReference>
<dbReference type="Proteomes" id="UP000054404">
    <property type="component" value="Unassembled WGS sequence"/>
</dbReference>
<dbReference type="PATRIC" id="fig|59561.3.peg.927"/>
<sequence length="230" mass="24954">MQLKAPPSWALKVVMAVTGAIWAIFVLIHLYGNLKVYMGATSFDGYAHWLREAFYPLFPKLAVLWIMRVVLGACLVLHVWAASIVYIRGRKFRGKHRARKLHGIQAVSARLMPVTGVAILGFLIVHILDLTVGLQPVASDSFRGPTAASSAAYGNLVGSFERPAMAIFYVLIMVLLAIHVAHGAFNMAVDFGSMGARLRSVFIWVGALAAIAILLGNASIPLAVQMGWLS</sequence>
<dbReference type="SUPFAM" id="SSF81343">
    <property type="entry name" value="Fumarate reductase respiratory complex transmembrane subunits"/>
    <property type="match status" value="1"/>
</dbReference>
<evidence type="ECO:0000256" key="1">
    <source>
        <dbReference type="SAM" id="Phobius"/>
    </source>
</evidence>